<protein>
    <submittedName>
        <fullName evidence="7">Chloride channel protein</fullName>
    </submittedName>
</protein>
<feature type="transmembrane region" description="Helical" evidence="6">
    <location>
        <begin position="214"/>
        <end position="239"/>
    </location>
</feature>
<comment type="caution">
    <text evidence="7">The sequence shown here is derived from an EMBL/GenBank/DDBJ whole genome shotgun (WGS) entry which is preliminary data.</text>
</comment>
<dbReference type="CDD" id="cd00400">
    <property type="entry name" value="Voltage_gated_ClC"/>
    <property type="match status" value="1"/>
</dbReference>
<dbReference type="InterPro" id="IPR001807">
    <property type="entry name" value="ClC"/>
</dbReference>
<dbReference type="PANTHER" id="PTHR43427:SF12">
    <property type="entry name" value="CHLORIDE TRANSPORTER"/>
    <property type="match status" value="1"/>
</dbReference>
<evidence type="ECO:0000256" key="2">
    <source>
        <dbReference type="ARBA" id="ARBA00022692"/>
    </source>
</evidence>
<keyword evidence="4 6" id="KW-0472">Membrane</keyword>
<evidence type="ECO:0000256" key="3">
    <source>
        <dbReference type="ARBA" id="ARBA00022989"/>
    </source>
</evidence>
<feature type="transmembrane region" description="Helical" evidence="6">
    <location>
        <begin position="328"/>
        <end position="349"/>
    </location>
</feature>
<dbReference type="EMBL" id="PJBV01000015">
    <property type="protein sequence ID" value="PKH41339.1"/>
    <property type="molecule type" value="Genomic_DNA"/>
</dbReference>
<feature type="transmembrane region" description="Helical" evidence="6">
    <location>
        <begin position="123"/>
        <end position="143"/>
    </location>
</feature>
<feature type="transmembrane region" description="Helical" evidence="6">
    <location>
        <begin position="296"/>
        <end position="316"/>
    </location>
</feature>
<keyword evidence="8" id="KW-1185">Reference proteome</keyword>
<feature type="transmembrane region" description="Helical" evidence="6">
    <location>
        <begin position="163"/>
        <end position="183"/>
    </location>
</feature>
<dbReference type="Gene3D" id="1.10.3080.10">
    <property type="entry name" value="Clc chloride channel"/>
    <property type="match status" value="1"/>
</dbReference>
<accession>A0ABX4QXD7</accession>
<dbReference type="Pfam" id="PF00654">
    <property type="entry name" value="Voltage_CLC"/>
    <property type="match status" value="1"/>
</dbReference>
<reference evidence="7 8" key="1">
    <citation type="submission" date="2017-12" db="EMBL/GenBank/DDBJ databases">
        <title>Pharmacopeia of the Arctic Ocean.</title>
        <authorList>
            <person name="Collins E."/>
            <person name="Ducluzeau A.-L."/>
        </authorList>
    </citation>
    <scope>NUCLEOTIDE SEQUENCE [LARGE SCALE GENOMIC DNA]</scope>
    <source>
        <strain evidence="7 8">DSM 23325</strain>
    </source>
</reference>
<dbReference type="PRINTS" id="PR00762">
    <property type="entry name" value="CLCHANNEL"/>
</dbReference>
<feature type="region of interest" description="Disordered" evidence="5">
    <location>
        <begin position="33"/>
        <end position="68"/>
    </location>
</feature>
<feature type="transmembrane region" description="Helical" evidence="6">
    <location>
        <begin position="406"/>
        <end position="436"/>
    </location>
</feature>
<evidence type="ECO:0000256" key="5">
    <source>
        <dbReference type="SAM" id="MobiDB-lite"/>
    </source>
</evidence>
<evidence type="ECO:0000313" key="7">
    <source>
        <dbReference type="EMBL" id="PKH41339.1"/>
    </source>
</evidence>
<keyword evidence="3 6" id="KW-1133">Transmembrane helix</keyword>
<organism evidence="7 8">
    <name type="scientific">Nocardioides alpinus</name>
    <dbReference type="NCBI Taxonomy" id="748909"/>
    <lineage>
        <taxon>Bacteria</taxon>
        <taxon>Bacillati</taxon>
        <taxon>Actinomycetota</taxon>
        <taxon>Actinomycetes</taxon>
        <taxon>Propionibacteriales</taxon>
        <taxon>Nocardioidaceae</taxon>
        <taxon>Nocardioides</taxon>
    </lineage>
</organism>
<dbReference type="Proteomes" id="UP000233565">
    <property type="component" value="Unassembled WGS sequence"/>
</dbReference>
<feature type="compositionally biased region" description="Basic and acidic residues" evidence="5">
    <location>
        <begin position="38"/>
        <end position="50"/>
    </location>
</feature>
<dbReference type="InterPro" id="IPR014743">
    <property type="entry name" value="Cl-channel_core"/>
</dbReference>
<name>A0ABX4QXD7_9ACTN</name>
<proteinExistence type="predicted"/>
<dbReference type="SUPFAM" id="SSF81340">
    <property type="entry name" value="Clc chloride channel"/>
    <property type="match status" value="1"/>
</dbReference>
<gene>
    <name evidence="7" type="ORF">CXG46_09620</name>
</gene>
<feature type="transmembrane region" description="Helical" evidence="6">
    <location>
        <begin position="373"/>
        <end position="394"/>
    </location>
</feature>
<evidence type="ECO:0000256" key="4">
    <source>
        <dbReference type="ARBA" id="ARBA00023136"/>
    </source>
</evidence>
<evidence type="ECO:0000313" key="8">
    <source>
        <dbReference type="Proteomes" id="UP000233565"/>
    </source>
</evidence>
<dbReference type="PANTHER" id="PTHR43427">
    <property type="entry name" value="CHLORIDE CHANNEL PROTEIN CLC-E"/>
    <property type="match status" value="1"/>
</dbReference>
<evidence type="ECO:0000256" key="6">
    <source>
        <dbReference type="SAM" id="Phobius"/>
    </source>
</evidence>
<sequence>MRRAHHRRCLVSHPEQVSPDGRALWTLGADAPSAVRSCGDEKDRDARVEGARVTGPADPDGPGPRPTDVLHSPGYLRLLLTAGLLGLPLSLVAFAFLAVVHELEHVVWHDLPAALGHATPPPWWPVLTIGFAGLVVALAVLHLPGHGGHVPVAGLGAGATPPAALPGVVLAAAASLVGGAVVGPEAPLVAIGSGLALLAIRRTSSGADPTTATLLAAAGSAAAISAIFGSPLVAAVIFLEVLGLSRRALMLVVLPCLVSSGVGALLFTGLGRWTGFEIGALALPGLAPARLTAAEVAWALPLAVVVAVGTWVVCAVGRLTARLAEAHVMTTTVVAGVVAGTAAAAYALMTGRSPEEVALSGQATLFDLAEDPAAWSTAALVALVLCKAVAYAVCLGTFRGGPVFPAILLGAGVGVLAADLLPGLGLVAALAIGMGAGMAVTGLPVTSVVLVALLLGDAAVDLVPVVILAVVVALVTEERLSSSSRLRVLVGAAPGPTT</sequence>
<feature type="transmembrane region" description="Helical" evidence="6">
    <location>
        <begin position="448"/>
        <end position="475"/>
    </location>
</feature>
<comment type="subcellular location">
    <subcellularLocation>
        <location evidence="1">Membrane</location>
        <topology evidence="1">Multi-pass membrane protein</topology>
    </subcellularLocation>
</comment>
<dbReference type="InterPro" id="IPR050368">
    <property type="entry name" value="ClC-type_chloride_channel"/>
</dbReference>
<feature type="transmembrane region" description="Helical" evidence="6">
    <location>
        <begin position="251"/>
        <end position="276"/>
    </location>
</feature>
<keyword evidence="2 6" id="KW-0812">Transmembrane</keyword>
<evidence type="ECO:0000256" key="1">
    <source>
        <dbReference type="ARBA" id="ARBA00004141"/>
    </source>
</evidence>
<feature type="transmembrane region" description="Helical" evidence="6">
    <location>
        <begin position="78"/>
        <end position="103"/>
    </location>
</feature>